<keyword evidence="4" id="KW-1185">Reference proteome</keyword>
<gene>
    <name evidence="3" type="ORF">CSB93_2621</name>
</gene>
<accession>A0A2R3IQZ9</accession>
<evidence type="ECO:0000313" key="3">
    <source>
        <dbReference type="EMBL" id="AVK04359.1"/>
    </source>
</evidence>
<feature type="domain" description="ABC-type uncharacterised transport system" evidence="1">
    <location>
        <begin position="175"/>
        <end position="473"/>
    </location>
</feature>
<dbReference type="EMBL" id="CP027169">
    <property type="protein sequence ID" value="AVK04359.1"/>
    <property type="molecule type" value="Genomic_DNA"/>
</dbReference>
<evidence type="ECO:0000313" key="4">
    <source>
        <dbReference type="Proteomes" id="UP000238390"/>
    </source>
</evidence>
<protein>
    <submittedName>
        <fullName evidence="3">Uncharacterized protein</fullName>
    </submittedName>
</protein>
<dbReference type="AlphaFoldDB" id="A0A2R3IQZ9"/>
<organism evidence="3 4">
    <name type="scientific">Pseudomonas paraeruginosa</name>
    <dbReference type="NCBI Taxonomy" id="2994495"/>
    <lineage>
        <taxon>Bacteria</taxon>
        <taxon>Pseudomonadati</taxon>
        <taxon>Pseudomonadota</taxon>
        <taxon>Gammaproteobacteria</taxon>
        <taxon>Pseudomonadales</taxon>
        <taxon>Pseudomonadaceae</taxon>
        <taxon>Pseudomonas</taxon>
    </lineage>
</organism>
<dbReference type="Pfam" id="PF09822">
    <property type="entry name" value="ABC_transp_aux"/>
    <property type="match status" value="1"/>
</dbReference>
<dbReference type="Proteomes" id="UP000238390">
    <property type="component" value="Chromosome"/>
</dbReference>
<dbReference type="InterPro" id="IPR019196">
    <property type="entry name" value="ABC_transp_unknown"/>
</dbReference>
<dbReference type="Pfam" id="PF23357">
    <property type="entry name" value="DUF7088"/>
    <property type="match status" value="1"/>
</dbReference>
<evidence type="ECO:0000259" key="1">
    <source>
        <dbReference type="Pfam" id="PF09822"/>
    </source>
</evidence>
<proteinExistence type="predicted"/>
<evidence type="ECO:0000259" key="2">
    <source>
        <dbReference type="Pfam" id="PF23357"/>
    </source>
</evidence>
<reference evidence="3 4" key="1">
    <citation type="submission" date="2018-02" db="EMBL/GenBank/DDBJ databases">
        <title>FDA/CDC Antimicrobial Resistant Isolate Bank Genome Sequencing.</title>
        <authorList>
            <person name="Benahmed F.H."/>
            <person name="Lutgring J.D."/>
            <person name="Yoo B."/>
            <person name="Machado M."/>
            <person name="Brown A."/>
            <person name="McAllister G."/>
            <person name="Perry A."/>
            <person name="Halpin A.L."/>
            <person name="Vavikolanu K."/>
            <person name="Ott S."/>
            <person name="Zhao X."/>
            <person name="Tallon L.J."/>
            <person name="Sadzewicz L."/>
            <person name="Aluvathingal J."/>
            <person name="Nadendla S."/>
            <person name="Voskania-kordi A."/>
            <person name="Simonyan V."/>
            <person name="Patel J."/>
            <person name="Shawar R.M."/>
        </authorList>
    </citation>
    <scope>NUCLEOTIDE SEQUENCE [LARGE SCALE GENOMIC DNA]</scope>
    <source>
        <strain evidence="3 4">AR_0356</strain>
    </source>
</reference>
<dbReference type="RefSeq" id="WP_034080384.1">
    <property type="nucleotide sequence ID" value="NZ_CP027169.1"/>
</dbReference>
<dbReference type="InterPro" id="IPR055396">
    <property type="entry name" value="DUF7088"/>
</dbReference>
<feature type="domain" description="DUF7088" evidence="2">
    <location>
        <begin position="38"/>
        <end position="138"/>
    </location>
</feature>
<sequence length="614" mass="67954">MKRLLYSGAGLLLIALSFLAFNMVSSLLFSGARLDLTEQKLYTISPGTKRILAGLQEPINLYFFYSDSGARELVPLRNYARRVEELLRAYEREAKGRIRLQVIDPQPFSENEDKAAEFGLQGIPLQQGGDNLYFGLAGSNALDGVQVIPFFPLDQEEFLEYDISRLVQTLAQPQRPVVGLMSSLPLNGGFDIASRQPTSPWMVMEEIRQQFDLRSLESDATEIPPEVSVLLLVHPKQLPERTLYAIDQFVLRGGKLLAFVDPFSEADSGSDFTGTLDGDKSSDLAPLFKAWGLRLLPGKVLGDGAYAMSISLGQGQRPARHPAWLSLPREALAQDDIATAGLESLTLATPGILEGLPGAGTVFTPLLQSSTQSMPFDATRFGLLRDPAELMRELRPGGQRHTLAARIQGPAKSAFAEGIEGHREGLKEARNINVIVVADTDLLSDRMWVQVQDFFGQRVPQPWADNGALVVNALDNLSGSDALISVRSRGRFSRPFVVVDQLQREAEASFRQKEDQLKRRLADTEQQLAALQQGADPAKAVEPTPEQQATVRQYMQEKLRIRKELREVQYQLNADIDALGRRLKLANIALLPALLTVAALLGWLWRRRQARGGH</sequence>
<name>A0A2R3IQZ9_9PSED</name>